<dbReference type="Pfam" id="PF22586">
    <property type="entry name" value="ANCHR-like_BBOX"/>
    <property type="match status" value="1"/>
</dbReference>
<evidence type="ECO:0000256" key="5">
    <source>
        <dbReference type="ARBA" id="ARBA00022833"/>
    </source>
</evidence>
<dbReference type="SMART" id="SM00336">
    <property type="entry name" value="BBOX"/>
    <property type="match status" value="2"/>
</dbReference>
<reference evidence="14" key="2">
    <citation type="submission" date="2025-08" db="UniProtKB">
        <authorList>
            <consortium name="RefSeq"/>
        </authorList>
    </citation>
    <scope>IDENTIFICATION</scope>
    <source>
        <strain evidence="14">S238N-H82</strain>
        <tissue evidence="14">Testes</tissue>
    </source>
</reference>
<dbReference type="PANTHER" id="PTHR24099:SF16">
    <property type="entry name" value="E3 UBIQUITIN-PROTEIN LIGASE MIDLINE-1-LIKE ISOFORM X1"/>
    <property type="match status" value="1"/>
</dbReference>
<dbReference type="CDD" id="cd19801">
    <property type="entry name" value="Bbox1_MID"/>
    <property type="match status" value="1"/>
</dbReference>
<feature type="domain" description="COS" evidence="12">
    <location>
        <begin position="321"/>
        <end position="378"/>
    </location>
</feature>
<organism evidence="13 14">
    <name type="scientific">Branchiostoma floridae</name>
    <name type="common">Florida lancelet</name>
    <name type="synonym">Amphioxus</name>
    <dbReference type="NCBI Taxonomy" id="7739"/>
    <lineage>
        <taxon>Eukaryota</taxon>
        <taxon>Metazoa</taxon>
        <taxon>Chordata</taxon>
        <taxon>Cephalochordata</taxon>
        <taxon>Leptocardii</taxon>
        <taxon>Amphioxiformes</taxon>
        <taxon>Branchiostomatidae</taxon>
        <taxon>Branchiostoma</taxon>
    </lineage>
</organism>
<evidence type="ECO:0000259" key="10">
    <source>
        <dbReference type="PROSITE" id="PS50089"/>
    </source>
</evidence>
<dbReference type="SUPFAM" id="SSF57845">
    <property type="entry name" value="B-box zinc-binding domain"/>
    <property type="match status" value="1"/>
</dbReference>
<evidence type="ECO:0000313" key="13">
    <source>
        <dbReference type="Proteomes" id="UP000001554"/>
    </source>
</evidence>
<dbReference type="OrthoDB" id="9049620at2759"/>
<dbReference type="Gene3D" id="2.60.40.10">
    <property type="entry name" value="Immunoglobulins"/>
    <property type="match status" value="1"/>
</dbReference>
<dbReference type="InterPro" id="IPR001841">
    <property type="entry name" value="Znf_RING"/>
</dbReference>
<dbReference type="GeneID" id="118423502"/>
<evidence type="ECO:0000256" key="1">
    <source>
        <dbReference type="ARBA" id="ARBA00004496"/>
    </source>
</evidence>
<feature type="compositionally biased region" description="Polar residues" evidence="9">
    <location>
        <begin position="493"/>
        <end position="502"/>
    </location>
</feature>
<dbReference type="SUPFAM" id="SSF49265">
    <property type="entry name" value="Fibronectin type III"/>
    <property type="match status" value="1"/>
</dbReference>
<name>A0A9J7LUL6_BRAFL</name>
<evidence type="ECO:0000256" key="3">
    <source>
        <dbReference type="ARBA" id="ARBA00022723"/>
    </source>
</evidence>
<feature type="region of interest" description="Disordered" evidence="9">
    <location>
        <begin position="474"/>
        <end position="504"/>
    </location>
</feature>
<dbReference type="InterPro" id="IPR013083">
    <property type="entry name" value="Znf_RING/FYVE/PHD"/>
</dbReference>
<dbReference type="InterPro" id="IPR027370">
    <property type="entry name" value="Znf-RING_euk"/>
</dbReference>
<dbReference type="SMART" id="SM00184">
    <property type="entry name" value="RING"/>
    <property type="match status" value="1"/>
</dbReference>
<dbReference type="PROSITE" id="PS00518">
    <property type="entry name" value="ZF_RING_1"/>
    <property type="match status" value="1"/>
</dbReference>
<evidence type="ECO:0000256" key="7">
    <source>
        <dbReference type="PROSITE-ProRule" id="PRU00024"/>
    </source>
</evidence>
<protein>
    <submittedName>
        <fullName evidence="14">E3 ubiquitin-protein ligase Midline-1-like</fullName>
    </submittedName>
</protein>
<feature type="coiled-coil region" evidence="8">
    <location>
        <begin position="210"/>
        <end position="255"/>
    </location>
</feature>
<gene>
    <name evidence="14" type="primary">LOC118423502</name>
</gene>
<keyword evidence="4 7" id="KW-0863">Zinc-finger</keyword>
<evidence type="ECO:0000313" key="14">
    <source>
        <dbReference type="RefSeq" id="XP_035687565.1"/>
    </source>
</evidence>
<dbReference type="InterPro" id="IPR003961">
    <property type="entry name" value="FN3_dom"/>
</dbReference>
<keyword evidence="3" id="KW-0479">Metal-binding</keyword>
<dbReference type="PROSITE" id="PS50119">
    <property type="entry name" value="ZF_BBOX"/>
    <property type="match status" value="1"/>
</dbReference>
<dbReference type="Proteomes" id="UP000001554">
    <property type="component" value="Chromosome 9"/>
</dbReference>
<feature type="region of interest" description="Disordered" evidence="9">
    <location>
        <begin position="520"/>
        <end position="544"/>
    </location>
</feature>
<dbReference type="InterPro" id="IPR013783">
    <property type="entry name" value="Ig-like_fold"/>
</dbReference>
<dbReference type="InterPro" id="IPR050617">
    <property type="entry name" value="E3_ligase_FN3/SPRY"/>
</dbReference>
<keyword evidence="6 8" id="KW-0175">Coiled coil</keyword>
<comment type="subcellular location">
    <subcellularLocation>
        <location evidence="1">Cytoplasm</location>
    </subcellularLocation>
</comment>
<dbReference type="PANTHER" id="PTHR24099">
    <property type="entry name" value="E3 UBIQUITIN-PROTEIN LIGASE TRIM36-RELATED"/>
    <property type="match status" value="1"/>
</dbReference>
<dbReference type="CDD" id="cd00063">
    <property type="entry name" value="FN3"/>
    <property type="match status" value="1"/>
</dbReference>
<proteinExistence type="predicted"/>
<dbReference type="Pfam" id="PF13445">
    <property type="entry name" value="zf-RING_UBOX"/>
    <property type="match status" value="1"/>
</dbReference>
<evidence type="ECO:0000256" key="8">
    <source>
        <dbReference type="SAM" id="Coils"/>
    </source>
</evidence>
<accession>A0A9J7LUL6</accession>
<evidence type="ECO:0000256" key="9">
    <source>
        <dbReference type="SAM" id="MobiDB-lite"/>
    </source>
</evidence>
<evidence type="ECO:0000256" key="6">
    <source>
        <dbReference type="ARBA" id="ARBA00023054"/>
    </source>
</evidence>
<dbReference type="Gene3D" id="3.30.160.60">
    <property type="entry name" value="Classic Zinc Finger"/>
    <property type="match status" value="1"/>
</dbReference>
<evidence type="ECO:0000259" key="11">
    <source>
        <dbReference type="PROSITE" id="PS50119"/>
    </source>
</evidence>
<keyword evidence="5" id="KW-0862">Zinc</keyword>
<keyword evidence="13" id="KW-1185">Reference proteome</keyword>
<feature type="domain" description="B box-type" evidence="11">
    <location>
        <begin position="171"/>
        <end position="213"/>
    </location>
</feature>
<dbReference type="RefSeq" id="XP_035687565.1">
    <property type="nucleotide sequence ID" value="XM_035831672.1"/>
</dbReference>
<dbReference type="SUPFAM" id="SSF57850">
    <property type="entry name" value="RING/U-box"/>
    <property type="match status" value="1"/>
</dbReference>
<keyword evidence="2" id="KW-0963">Cytoplasm</keyword>
<dbReference type="AlphaFoldDB" id="A0A9J7LUL6"/>
<dbReference type="InterPro" id="IPR000315">
    <property type="entry name" value="Znf_B-box"/>
</dbReference>
<feature type="domain" description="RING-type" evidence="10">
    <location>
        <begin position="13"/>
        <end position="78"/>
    </location>
</feature>
<dbReference type="GO" id="GO:0008270">
    <property type="term" value="F:zinc ion binding"/>
    <property type="evidence" value="ECO:0007669"/>
    <property type="project" value="UniProtKB-KW"/>
</dbReference>
<dbReference type="KEGG" id="bfo:118423502"/>
<dbReference type="InterPro" id="IPR017903">
    <property type="entry name" value="COS_domain"/>
</dbReference>
<dbReference type="GO" id="GO:0005737">
    <property type="term" value="C:cytoplasm"/>
    <property type="evidence" value="ECO:0007669"/>
    <property type="project" value="UniProtKB-SubCell"/>
</dbReference>
<dbReference type="CDD" id="cd19758">
    <property type="entry name" value="Bbox2_MID"/>
    <property type="match status" value="1"/>
</dbReference>
<evidence type="ECO:0000256" key="4">
    <source>
        <dbReference type="ARBA" id="ARBA00022771"/>
    </source>
</evidence>
<dbReference type="Gene3D" id="3.30.40.10">
    <property type="entry name" value="Zinc/RING finger domain, C3HC4 (zinc finger)"/>
    <property type="match status" value="1"/>
</dbReference>
<evidence type="ECO:0000259" key="12">
    <source>
        <dbReference type="PROSITE" id="PS51262"/>
    </source>
</evidence>
<reference evidence="13" key="1">
    <citation type="journal article" date="2020" name="Nat. Ecol. Evol.">
        <title>Deeply conserved synteny resolves early events in vertebrate evolution.</title>
        <authorList>
            <person name="Simakov O."/>
            <person name="Marletaz F."/>
            <person name="Yue J.X."/>
            <person name="O'Connell B."/>
            <person name="Jenkins J."/>
            <person name="Brandt A."/>
            <person name="Calef R."/>
            <person name="Tung C.H."/>
            <person name="Huang T.K."/>
            <person name="Schmutz J."/>
            <person name="Satoh N."/>
            <person name="Yu J.K."/>
            <person name="Putnam N.H."/>
            <person name="Green R.E."/>
            <person name="Rokhsar D.S."/>
        </authorList>
    </citation>
    <scope>NUCLEOTIDE SEQUENCE [LARGE SCALE GENOMIC DNA]</scope>
    <source>
        <strain evidence="13">S238N-H82</strain>
    </source>
</reference>
<dbReference type="InterPro" id="IPR036116">
    <property type="entry name" value="FN3_sf"/>
</dbReference>
<evidence type="ECO:0000256" key="2">
    <source>
        <dbReference type="ARBA" id="ARBA00022490"/>
    </source>
</evidence>
<dbReference type="PROSITE" id="PS51262">
    <property type="entry name" value="COS"/>
    <property type="match status" value="1"/>
</dbReference>
<dbReference type="PROSITE" id="PS50089">
    <property type="entry name" value="ZF_RING_2"/>
    <property type="match status" value="1"/>
</dbReference>
<sequence>MYNMEGLEDELTCPVCLELYTCPLLLPCHHSLCRRCAEAFLETHPDKTAGAQAACCSVPPAPPSTEGKLESFACPTCRKEVGLGDRGVHGLGKNLLLQNIIDRFKQAQSQWKRDAVACLVCDATPPRDAVKSCTNCKLSYCRDCLPLVHPSRGVLANHQLVAPVESFDSLQKTVMCPDHKNKPVELYCKNDKTPVCSLCKLVGKHKEHDVAALEEVFETKQEELQKEIKKLGRKTEEETRKIKELEIRKSAMERHGSQVNKKIKTDCDTMINIIREREVAMMAKVDNVVRDDTAKIQTPINSSQGKVKNANSCLAYAKEAAKETDPACFLQTEQLVTSRVEQSANKLRRYEGYPLNPTDRVSVDLSSVKSLLEGLDLPHAPVISPEKCKATAHEATVSWDTGDSKGYKFDVLCSSVGNNPISMLNVEGNSCEVKGLKESEVYSVTVISKTNSGTAKSDSFNMKTKCVPVLPPTLPSTLYEKKPKGKKRASQPAEPSTQTAMQPNYPCFFSEKIRRLMDDITTHSASPKIRKGISTNRMKTGKKP</sequence>
<dbReference type="Pfam" id="PF00643">
    <property type="entry name" value="zf-B_box"/>
    <property type="match status" value="1"/>
</dbReference>
<dbReference type="Gene3D" id="4.10.830.40">
    <property type="match status" value="1"/>
</dbReference>
<dbReference type="InterPro" id="IPR017907">
    <property type="entry name" value="Znf_RING_CS"/>
</dbReference>